<keyword evidence="2" id="KW-0131">Cell cycle</keyword>
<dbReference type="PANTHER" id="PTHR33969">
    <property type="entry name" value="SEGREGATION AND CONDENSATION PROTEIN A"/>
    <property type="match status" value="1"/>
</dbReference>
<dbReference type="AlphaFoldDB" id="A0A1D8K8D9"/>
<dbReference type="KEGG" id="aaeo:BJI67_09220"/>
<dbReference type="PANTHER" id="PTHR33969:SF2">
    <property type="entry name" value="SEGREGATION AND CONDENSATION PROTEIN A"/>
    <property type="match status" value="1"/>
</dbReference>
<comment type="subunit">
    <text evidence="2">Component of a cohesin-like complex composed of ScpA, ScpB and the Smc homodimer, in which ScpA and ScpB bind to the head domain of Smc. The presence of the three proteins is required for the association of the complex with DNA.</text>
</comment>
<comment type="function">
    <text evidence="2">Participates in chromosomal partition during cell division. May act via the formation of a condensin-like complex containing Smc and ScpB that pull DNA away from mid-cell into both cell halves.</text>
</comment>
<dbReference type="InterPro" id="IPR003768">
    <property type="entry name" value="ScpA"/>
</dbReference>
<protein>
    <recommendedName>
        <fullName evidence="1 2">Segregation and condensation protein A</fullName>
    </recommendedName>
</protein>
<dbReference type="Gene3D" id="6.10.250.2410">
    <property type="match status" value="1"/>
</dbReference>
<dbReference type="Proteomes" id="UP000095342">
    <property type="component" value="Chromosome"/>
</dbReference>
<evidence type="ECO:0000256" key="1">
    <source>
        <dbReference type="ARBA" id="ARBA00044777"/>
    </source>
</evidence>
<evidence type="ECO:0000256" key="2">
    <source>
        <dbReference type="HAMAP-Rule" id="MF_01805"/>
    </source>
</evidence>
<dbReference type="EMBL" id="CP017448">
    <property type="protein sequence ID" value="AOV17218.1"/>
    <property type="molecule type" value="Genomic_DNA"/>
</dbReference>
<keyword evidence="2" id="KW-0963">Cytoplasm</keyword>
<gene>
    <name evidence="2" type="primary">scpA</name>
    <name evidence="3" type="ORF">BJI67_09220</name>
</gene>
<keyword evidence="2" id="KW-0159">Chromosome partition</keyword>
<keyword evidence="4" id="KW-1185">Reference proteome</keyword>
<organism evidence="3 4">
    <name type="scientific">Acidihalobacter aeolianus</name>
    <dbReference type="NCBI Taxonomy" id="2792603"/>
    <lineage>
        <taxon>Bacteria</taxon>
        <taxon>Pseudomonadati</taxon>
        <taxon>Pseudomonadota</taxon>
        <taxon>Gammaproteobacteria</taxon>
        <taxon>Chromatiales</taxon>
        <taxon>Ectothiorhodospiraceae</taxon>
        <taxon>Acidihalobacter</taxon>
    </lineage>
</organism>
<evidence type="ECO:0000313" key="4">
    <source>
        <dbReference type="Proteomes" id="UP000095342"/>
    </source>
</evidence>
<dbReference type="Pfam" id="PF02616">
    <property type="entry name" value="SMC_ScpA"/>
    <property type="match status" value="1"/>
</dbReference>
<accession>A0A1D8K8D9</accession>
<dbReference type="GO" id="GO:0051301">
    <property type="term" value="P:cell division"/>
    <property type="evidence" value="ECO:0007669"/>
    <property type="project" value="UniProtKB-KW"/>
</dbReference>
<proteinExistence type="inferred from homology"/>
<dbReference type="GO" id="GO:0006260">
    <property type="term" value="P:DNA replication"/>
    <property type="evidence" value="ECO:0007669"/>
    <property type="project" value="UniProtKB-UniRule"/>
</dbReference>
<dbReference type="RefSeq" id="WP_070072786.1">
    <property type="nucleotide sequence ID" value="NZ_CP017448.1"/>
</dbReference>
<keyword evidence="2" id="KW-0132">Cell division</keyword>
<dbReference type="HAMAP" id="MF_01805">
    <property type="entry name" value="ScpA"/>
    <property type="match status" value="1"/>
</dbReference>
<name>A0A1D8K8D9_9GAMM</name>
<dbReference type="GO" id="GO:0007059">
    <property type="term" value="P:chromosome segregation"/>
    <property type="evidence" value="ECO:0007669"/>
    <property type="project" value="UniProtKB-UniRule"/>
</dbReference>
<reference evidence="3 4" key="1">
    <citation type="submission" date="2016-09" db="EMBL/GenBank/DDBJ databases">
        <title>Acidihalobacter prosperus V6 (DSM14174).</title>
        <authorList>
            <person name="Khaleque H.N."/>
            <person name="Ramsay J.P."/>
            <person name="Murphy R.J.T."/>
            <person name="Kaksonen A.H."/>
            <person name="Boxall N.J."/>
            <person name="Watkin E.L.J."/>
        </authorList>
    </citation>
    <scope>NUCLEOTIDE SEQUENCE [LARGE SCALE GENOMIC DNA]</scope>
    <source>
        <strain evidence="3 4">V6</strain>
    </source>
</reference>
<sequence length="278" mass="31555">MSSDAPSEPSTTQAAPAGHAQSELPFALVWGEPLSNPPQDLYIPPDALEVFLEAFEGPLDLLLYLIKRQNLNILDIPIAEVTRQYVEYIALMQELRLELAAEYLVMAAVLAEIKSRMLLPRPAEAEDDDADPRAELVRRLQEYERIRRAAEEIDALPRLERDYLVAGAEPPPREAARPEPEVSLREMLYALREVLGRAQMFSHHHIQREPLSVRERMSRVLAGLSDEFVEFSGFFAPEEGRRGVVVTLLAMLELLKDHLIELVQNAPFTPIYVKRAER</sequence>
<evidence type="ECO:0000313" key="3">
    <source>
        <dbReference type="EMBL" id="AOV17218.1"/>
    </source>
</evidence>
<comment type="subcellular location">
    <subcellularLocation>
        <location evidence="2">Cytoplasm</location>
    </subcellularLocation>
    <text evidence="2">Associated with two foci at the outer edges of the nucleoid region in young cells, and at four foci within both cell halves in older cells.</text>
</comment>
<comment type="similarity">
    <text evidence="2">Belongs to the ScpA family.</text>
</comment>
<dbReference type="GO" id="GO:0005737">
    <property type="term" value="C:cytoplasm"/>
    <property type="evidence" value="ECO:0007669"/>
    <property type="project" value="UniProtKB-SubCell"/>
</dbReference>